<dbReference type="Pfam" id="PF03807">
    <property type="entry name" value="F420_oxidored"/>
    <property type="match status" value="1"/>
</dbReference>
<dbReference type="InterPro" id="IPR000304">
    <property type="entry name" value="Pyrroline-COOH_reductase"/>
</dbReference>
<name>A0AA97FC57_9EURY</name>
<dbReference type="KEGG" id="mefw:F1737_08705"/>
<dbReference type="EC" id="1.5.1.2" evidence="2"/>
<organism evidence="6 7">
    <name type="scientific">Methanochimaera problematica</name>
    <dbReference type="NCBI Taxonomy" id="2609417"/>
    <lineage>
        <taxon>Archaea</taxon>
        <taxon>Methanobacteriati</taxon>
        <taxon>Methanobacteriota</taxon>
        <taxon>Stenosarchaea group</taxon>
        <taxon>Methanomicrobia</taxon>
        <taxon>Methanomicrobiales</taxon>
        <taxon>Methanomicrobiaceae</taxon>
        <taxon>Methanochimaera</taxon>
    </lineage>
</organism>
<keyword evidence="7" id="KW-1185">Reference proteome</keyword>
<keyword evidence="2" id="KW-0560">Oxidoreductase</keyword>
<dbReference type="EMBL" id="CP043875">
    <property type="protein sequence ID" value="WOF16765.1"/>
    <property type="molecule type" value="Genomic_DNA"/>
</dbReference>
<keyword evidence="2" id="KW-0963">Cytoplasm</keyword>
<keyword evidence="2 3" id="KW-0521">NADP</keyword>
<dbReference type="Gene3D" id="3.40.50.720">
    <property type="entry name" value="NAD(P)-binding Rossmann-like Domain"/>
    <property type="match status" value="1"/>
</dbReference>
<comment type="catalytic activity">
    <reaction evidence="2">
        <text>L-proline + NAD(+) = (S)-1-pyrroline-5-carboxylate + NADH + 2 H(+)</text>
        <dbReference type="Rhea" id="RHEA:14105"/>
        <dbReference type="ChEBI" id="CHEBI:15378"/>
        <dbReference type="ChEBI" id="CHEBI:17388"/>
        <dbReference type="ChEBI" id="CHEBI:57540"/>
        <dbReference type="ChEBI" id="CHEBI:57945"/>
        <dbReference type="ChEBI" id="CHEBI:60039"/>
        <dbReference type="EC" id="1.5.1.2"/>
    </reaction>
</comment>
<dbReference type="Pfam" id="PF14748">
    <property type="entry name" value="P5CR_dimer"/>
    <property type="match status" value="1"/>
</dbReference>
<evidence type="ECO:0000256" key="3">
    <source>
        <dbReference type="PIRSR" id="PIRSR000193-1"/>
    </source>
</evidence>
<evidence type="ECO:0000259" key="4">
    <source>
        <dbReference type="Pfam" id="PF03807"/>
    </source>
</evidence>
<sequence>MKKTGVIGTGSMGGMLVRKFIESEISKPEMIIAGNRTEEKLRLLAKETGINAAKNNIEVVENSDVIFLCVKPLEVKGVLAEIKEVLNEDKILVSVAADVSLENLSEWSNARIVRAIPSITSEVLKGVTLLSFGERAAPADKELILSMFGAIGKAVEAEEKDFEILTILTSCAPAFIASILKELSKSAVRREGISKELSEFLVRETLVGTSCLLEEKNQSFEDIISRVATKGGITEEGVFVIQKEMPAVFDNLLDAALGKDIKVNKMIN</sequence>
<evidence type="ECO:0000256" key="1">
    <source>
        <dbReference type="ARBA" id="ARBA00005525"/>
    </source>
</evidence>
<evidence type="ECO:0000259" key="5">
    <source>
        <dbReference type="Pfam" id="PF14748"/>
    </source>
</evidence>
<comment type="similarity">
    <text evidence="1 2">Belongs to the pyrroline-5-carboxylate reductase family.</text>
</comment>
<dbReference type="RefSeq" id="WP_317136191.1">
    <property type="nucleotide sequence ID" value="NZ_CP043875.1"/>
</dbReference>
<dbReference type="InterPro" id="IPR029036">
    <property type="entry name" value="P5CR_dimer"/>
</dbReference>
<proteinExistence type="inferred from homology"/>
<keyword evidence="2" id="KW-0641">Proline biosynthesis</keyword>
<evidence type="ECO:0000313" key="6">
    <source>
        <dbReference type="EMBL" id="WOF16765.1"/>
    </source>
</evidence>
<feature type="binding site" evidence="3">
    <location>
        <begin position="7"/>
        <end position="12"/>
    </location>
    <ligand>
        <name>NADP(+)</name>
        <dbReference type="ChEBI" id="CHEBI:58349"/>
    </ligand>
</feature>
<dbReference type="InterPro" id="IPR036291">
    <property type="entry name" value="NAD(P)-bd_dom_sf"/>
</dbReference>
<dbReference type="Gene3D" id="1.10.3730.10">
    <property type="entry name" value="ProC C-terminal domain-like"/>
    <property type="match status" value="1"/>
</dbReference>
<comment type="function">
    <text evidence="2">Catalyzes the reduction of 1-pyrroline-5-carboxylate (PCA) to L-proline.</text>
</comment>
<feature type="binding site" evidence="3">
    <location>
        <position position="56"/>
    </location>
    <ligand>
        <name>NADPH</name>
        <dbReference type="ChEBI" id="CHEBI:57783"/>
    </ligand>
</feature>
<dbReference type="GO" id="GO:0005737">
    <property type="term" value="C:cytoplasm"/>
    <property type="evidence" value="ECO:0007669"/>
    <property type="project" value="UniProtKB-SubCell"/>
</dbReference>
<dbReference type="GO" id="GO:0004735">
    <property type="term" value="F:pyrroline-5-carboxylate reductase activity"/>
    <property type="evidence" value="ECO:0007669"/>
    <property type="project" value="UniProtKB-UniRule"/>
</dbReference>
<dbReference type="SUPFAM" id="SSF51735">
    <property type="entry name" value="NAD(P)-binding Rossmann-fold domains"/>
    <property type="match status" value="1"/>
</dbReference>
<dbReference type="HAMAP" id="MF_01925">
    <property type="entry name" value="P5C_reductase"/>
    <property type="match status" value="1"/>
</dbReference>
<dbReference type="PANTHER" id="PTHR11645">
    <property type="entry name" value="PYRROLINE-5-CARBOXYLATE REDUCTASE"/>
    <property type="match status" value="1"/>
</dbReference>
<evidence type="ECO:0000313" key="7">
    <source>
        <dbReference type="Proteomes" id="UP001301797"/>
    </source>
</evidence>
<dbReference type="PANTHER" id="PTHR11645:SF53">
    <property type="entry name" value="PYRROLINE-5-CARBOXYLATE REDUCTASE 3"/>
    <property type="match status" value="1"/>
</dbReference>
<feature type="domain" description="Pyrroline-5-carboxylate reductase catalytic N-terminal" evidence="4">
    <location>
        <begin position="4"/>
        <end position="97"/>
    </location>
</feature>
<accession>A0AA97FC57</accession>
<dbReference type="InterPro" id="IPR028939">
    <property type="entry name" value="P5C_Rdtase_cat_N"/>
</dbReference>
<reference evidence="6 7" key="1">
    <citation type="submission" date="2019-09" db="EMBL/GenBank/DDBJ databases">
        <title>The complete genome of Methanoplanus sp. FWC-SCC4.</title>
        <authorList>
            <person name="Chen S.-C."/>
            <person name="Zhou Y.-Z."/>
            <person name="Lai M.-C."/>
        </authorList>
    </citation>
    <scope>NUCLEOTIDE SEQUENCE [LARGE SCALE GENOMIC DNA]</scope>
    <source>
        <strain evidence="6 7">FWC-SCC4</strain>
    </source>
</reference>
<evidence type="ECO:0000256" key="2">
    <source>
        <dbReference type="HAMAP-Rule" id="MF_01925"/>
    </source>
</evidence>
<dbReference type="PIRSF" id="PIRSF000193">
    <property type="entry name" value="Pyrrol-5-carb_rd"/>
    <property type="match status" value="1"/>
</dbReference>
<feature type="domain" description="Pyrroline-5-carboxylate reductase dimerisation" evidence="5">
    <location>
        <begin position="159"/>
        <end position="258"/>
    </location>
</feature>
<dbReference type="GeneID" id="85230238"/>
<comment type="catalytic activity">
    <reaction evidence="2">
        <text>L-proline + NADP(+) = (S)-1-pyrroline-5-carboxylate + NADPH + 2 H(+)</text>
        <dbReference type="Rhea" id="RHEA:14109"/>
        <dbReference type="ChEBI" id="CHEBI:15378"/>
        <dbReference type="ChEBI" id="CHEBI:17388"/>
        <dbReference type="ChEBI" id="CHEBI:57783"/>
        <dbReference type="ChEBI" id="CHEBI:58349"/>
        <dbReference type="ChEBI" id="CHEBI:60039"/>
        <dbReference type="EC" id="1.5.1.2"/>
    </reaction>
</comment>
<gene>
    <name evidence="2" type="primary">proC</name>
    <name evidence="6" type="ORF">F1737_08705</name>
</gene>
<protein>
    <recommendedName>
        <fullName evidence="2">Pyrroline-5-carboxylate reductase</fullName>
        <shortName evidence="2">P5C reductase</shortName>
        <shortName evidence="2">P5CR</shortName>
        <ecNumber evidence="2">1.5.1.2</ecNumber>
    </recommendedName>
    <alternativeName>
        <fullName evidence="2">PCA reductase</fullName>
    </alternativeName>
</protein>
<keyword evidence="2" id="KW-0028">Amino-acid biosynthesis</keyword>
<dbReference type="SUPFAM" id="SSF48179">
    <property type="entry name" value="6-phosphogluconate dehydrogenase C-terminal domain-like"/>
    <property type="match status" value="1"/>
</dbReference>
<dbReference type="Proteomes" id="UP001301797">
    <property type="component" value="Chromosome"/>
</dbReference>
<dbReference type="GO" id="GO:0055129">
    <property type="term" value="P:L-proline biosynthetic process"/>
    <property type="evidence" value="ECO:0007669"/>
    <property type="project" value="UniProtKB-UniRule"/>
</dbReference>
<dbReference type="AlphaFoldDB" id="A0AA97FC57"/>
<dbReference type="InterPro" id="IPR008927">
    <property type="entry name" value="6-PGluconate_DH-like_C_sf"/>
</dbReference>
<comment type="subcellular location">
    <subcellularLocation>
        <location evidence="2">Cytoplasm</location>
    </subcellularLocation>
</comment>
<comment type="pathway">
    <text evidence="2">Amino-acid biosynthesis; L-proline biosynthesis; L-proline from L-glutamate 5-semialdehyde: step 1/1.</text>
</comment>